<accession>A0A2H4SJB6</accession>
<name>A0A2H4SJB6_CORMI</name>
<proteinExistence type="predicted"/>
<protein>
    <submittedName>
        <fullName evidence="2">Phosphotransferase family</fullName>
    </submittedName>
</protein>
<gene>
    <name evidence="2" type="ORF">A9K55_008858</name>
</gene>
<dbReference type="PANTHER" id="PTHR21310:SF37">
    <property type="entry name" value="AMINOGLYCOSIDE PHOSPHOTRANSFERASE DOMAIN-CONTAINING PROTEIN"/>
    <property type="match status" value="1"/>
</dbReference>
<dbReference type="VEuPathDB" id="FungiDB:A9K55_008858"/>
<dbReference type="OrthoDB" id="5412996at2759"/>
<dbReference type="SUPFAM" id="SSF56112">
    <property type="entry name" value="Protein kinase-like (PK-like)"/>
    <property type="match status" value="1"/>
</dbReference>
<evidence type="ECO:0000313" key="2">
    <source>
        <dbReference type="EMBL" id="ATY63204.1"/>
    </source>
</evidence>
<dbReference type="Gene3D" id="3.30.200.20">
    <property type="entry name" value="Phosphorylase Kinase, domain 1"/>
    <property type="match status" value="1"/>
</dbReference>
<evidence type="ECO:0000259" key="1">
    <source>
        <dbReference type="Pfam" id="PF01636"/>
    </source>
</evidence>
<evidence type="ECO:0000313" key="3">
    <source>
        <dbReference type="Proteomes" id="UP000323067"/>
    </source>
</evidence>
<sequence length="487" mass="55481">MVMRGDDVAWEESERVERVWRHSLFEESTLRAIGHFVAKHRQGVPTELCEPKAGGFNALFRMKFMDGGSAVIRFTKPGATMFPEEKIKQEVATMRFIQDNTTIPVPFVHHWGTREESPLNIGPFIIMEYVNHAMDMIDALNTPGLTRDDRPILNPDVDKALLESLYGQMAKILLQLSKLEFPLIGALEETEEWKWDVTRRPLSLPMNELVRIGTFPQSKLPTTVFRSSSEYLESLATLHMDHLAAQRNDVVSSRADGEKKYIARHLFRKLAGEKRLLPATHDSGPFKLWCDDLRPSNMLLDRNYQIVAVIDWEFSYAAPSEFSFAPPWWLLLEQPEEWRAGLDSWTAAYNERLPVFLAAMAAEEDACMAAGRLTEDQRLSGRMGASWASGEFWTVYAARKGFAFDCVYWKELDARFFGALEGGPDDAGDAWRRRLGLLDEKTRAAMDSFVERKMAETQTRVLAWDPDEHTLEYRVDPAAEAHADAGV</sequence>
<organism evidence="2 3">
    <name type="scientific">Cordyceps militaris</name>
    <name type="common">Caterpillar fungus</name>
    <name type="synonym">Clavaria militaris</name>
    <dbReference type="NCBI Taxonomy" id="73501"/>
    <lineage>
        <taxon>Eukaryota</taxon>
        <taxon>Fungi</taxon>
        <taxon>Dikarya</taxon>
        <taxon>Ascomycota</taxon>
        <taxon>Pezizomycotina</taxon>
        <taxon>Sordariomycetes</taxon>
        <taxon>Hypocreomycetidae</taxon>
        <taxon>Hypocreales</taxon>
        <taxon>Cordycipitaceae</taxon>
        <taxon>Cordyceps</taxon>
    </lineage>
</organism>
<dbReference type="AlphaFoldDB" id="A0A2H4SJB6"/>
<dbReference type="GO" id="GO:0016740">
    <property type="term" value="F:transferase activity"/>
    <property type="evidence" value="ECO:0007669"/>
    <property type="project" value="UniProtKB-KW"/>
</dbReference>
<dbReference type="InterPro" id="IPR011009">
    <property type="entry name" value="Kinase-like_dom_sf"/>
</dbReference>
<feature type="domain" description="Aminoglycoside phosphotransferase" evidence="1">
    <location>
        <begin position="68"/>
        <end position="342"/>
    </location>
</feature>
<reference evidence="2 3" key="1">
    <citation type="journal article" date="2017" name="BMC Genomics">
        <title>Chromosome level assembly and secondary metabolite potential of the parasitic fungus Cordyceps militaris.</title>
        <authorList>
            <person name="Kramer G.J."/>
            <person name="Nodwell J.R."/>
        </authorList>
    </citation>
    <scope>NUCLEOTIDE SEQUENCE [LARGE SCALE GENOMIC DNA]</scope>
    <source>
        <strain evidence="2 3">ATCC 34164</strain>
    </source>
</reference>
<dbReference type="InterPro" id="IPR002575">
    <property type="entry name" value="Aminoglycoside_PTrfase"/>
</dbReference>
<dbReference type="Pfam" id="PF01636">
    <property type="entry name" value="APH"/>
    <property type="match status" value="1"/>
</dbReference>
<keyword evidence="2" id="KW-0808">Transferase</keyword>
<dbReference type="EMBL" id="CP023324">
    <property type="protein sequence ID" value="ATY63204.1"/>
    <property type="molecule type" value="Genomic_DNA"/>
</dbReference>
<dbReference type="InterPro" id="IPR051678">
    <property type="entry name" value="AGP_Transferase"/>
</dbReference>
<dbReference type="Proteomes" id="UP000323067">
    <property type="component" value="Chromosome vii"/>
</dbReference>
<dbReference type="PANTHER" id="PTHR21310">
    <property type="entry name" value="AMINOGLYCOSIDE PHOSPHOTRANSFERASE-RELATED-RELATED"/>
    <property type="match status" value="1"/>
</dbReference>
<dbReference type="VEuPathDB" id="FungiDB:CCM_09052"/>